<name>A0A1H2VCA3_9BACL</name>
<dbReference type="GO" id="GO:0042773">
    <property type="term" value="P:ATP synthesis coupled electron transport"/>
    <property type="evidence" value="ECO:0007669"/>
    <property type="project" value="UniProtKB-UniRule"/>
</dbReference>
<keyword evidence="7 9" id="KW-0560">Oxidoreductase</keyword>
<dbReference type="Proteomes" id="UP001157137">
    <property type="component" value="Unassembled WGS sequence"/>
</dbReference>
<gene>
    <name evidence="10" type="primary">qoxD</name>
    <name evidence="10" type="ORF">Heshes_23390</name>
    <name evidence="11" type="ORF">SAMN04489725_11091</name>
</gene>
<evidence type="ECO:0000256" key="8">
    <source>
        <dbReference type="ARBA" id="ARBA00023136"/>
    </source>
</evidence>
<dbReference type="InterPro" id="IPR014250">
    <property type="entry name" value="QoxD"/>
</dbReference>
<evidence type="ECO:0000256" key="3">
    <source>
        <dbReference type="ARBA" id="ARBA00008079"/>
    </source>
</evidence>
<evidence type="ECO:0000256" key="5">
    <source>
        <dbReference type="ARBA" id="ARBA00022692"/>
    </source>
</evidence>
<dbReference type="Pfam" id="PF03626">
    <property type="entry name" value="COX4_pro"/>
    <property type="match status" value="1"/>
</dbReference>
<dbReference type="InterPro" id="IPR050968">
    <property type="entry name" value="Cytochrome_c_oxidase_bac_sub4"/>
</dbReference>
<feature type="transmembrane region" description="Helical" evidence="9">
    <location>
        <begin position="44"/>
        <end position="68"/>
    </location>
</feature>
<reference evidence="12" key="1">
    <citation type="submission" date="2016-10" db="EMBL/GenBank/DDBJ databases">
        <authorList>
            <person name="Varghese N."/>
        </authorList>
    </citation>
    <scope>NUCLEOTIDE SEQUENCE [LARGE SCALE GENOMIC DNA]</scope>
    <source>
        <strain evidence="12">DSM 12489</strain>
    </source>
</reference>
<dbReference type="InterPro" id="IPR005171">
    <property type="entry name" value="Cyt_c_oxidase_su4_prok"/>
</dbReference>
<dbReference type="GO" id="GO:0015078">
    <property type="term" value="F:proton transmembrane transporter activity"/>
    <property type="evidence" value="ECO:0007669"/>
    <property type="project" value="TreeGrafter"/>
</dbReference>
<dbReference type="GO" id="GO:0016682">
    <property type="term" value="F:oxidoreductase activity, acting on diphenols and related substances as donors, oxygen as acceptor"/>
    <property type="evidence" value="ECO:0007669"/>
    <property type="project" value="UniProtKB-UniRule"/>
</dbReference>
<dbReference type="GO" id="GO:0015990">
    <property type="term" value="P:electron transport coupled proton transport"/>
    <property type="evidence" value="ECO:0007669"/>
    <property type="project" value="TreeGrafter"/>
</dbReference>
<dbReference type="STRING" id="89784.SAMN04489725_11091"/>
<evidence type="ECO:0000256" key="2">
    <source>
        <dbReference type="ARBA" id="ARBA00004651"/>
    </source>
</evidence>
<comment type="subcellular location">
    <subcellularLocation>
        <location evidence="2 9">Cell membrane</location>
        <topology evidence="2 9">Multi-pass membrane protein</topology>
    </subcellularLocation>
</comment>
<dbReference type="PANTHER" id="PTHR36835">
    <property type="entry name" value="CYTOCHROME BO(3) UBIQUINOL OXIDASE SUBUNIT 4"/>
    <property type="match status" value="1"/>
</dbReference>
<dbReference type="EC" id="1.10.3.-" evidence="9"/>
<dbReference type="GO" id="GO:0005886">
    <property type="term" value="C:plasma membrane"/>
    <property type="evidence" value="ECO:0007669"/>
    <property type="project" value="UniProtKB-SubCell"/>
</dbReference>
<evidence type="ECO:0000256" key="1">
    <source>
        <dbReference type="ARBA" id="ARBA00000725"/>
    </source>
</evidence>
<evidence type="ECO:0000256" key="9">
    <source>
        <dbReference type="RuleBase" id="RU367153"/>
    </source>
</evidence>
<comment type="function">
    <text evidence="9">Catalyzes quinol oxidation with the concomitant reduction of oxygen to water.</text>
</comment>
<evidence type="ECO:0000313" key="11">
    <source>
        <dbReference type="EMBL" id="SDW65965.1"/>
    </source>
</evidence>
<evidence type="ECO:0000256" key="7">
    <source>
        <dbReference type="ARBA" id="ARBA00023002"/>
    </source>
</evidence>
<keyword evidence="6 9" id="KW-1133">Transmembrane helix</keyword>
<sequence length="106" mass="12066">METKEHKFHQETGFPWKHVIGLLLSLVLTAIAFWLALATHQPPAVVITIIVVLGFGQLLVQLYMFMHFTESDDRAWQVPTIYFALFIAFTVVGGSIWIMSFRSIVS</sequence>
<dbReference type="GO" id="GO:0009319">
    <property type="term" value="C:cytochrome o ubiquinol oxidase complex"/>
    <property type="evidence" value="ECO:0007669"/>
    <property type="project" value="TreeGrafter"/>
</dbReference>
<dbReference type="GO" id="GO:0019646">
    <property type="term" value="P:aerobic electron transport chain"/>
    <property type="evidence" value="ECO:0007669"/>
    <property type="project" value="TreeGrafter"/>
</dbReference>
<reference evidence="10" key="3">
    <citation type="submission" date="2023-02" db="EMBL/GenBank/DDBJ databases">
        <title>Proposal of a novel subspecies: Alicyclobacillus hesperidum subspecies aegle.</title>
        <authorList>
            <person name="Goto K."/>
            <person name="Fujii T."/>
            <person name="Yasui K."/>
            <person name="Mochida K."/>
            <person name="Kato-Tanaka Y."/>
            <person name="Morohoshi S."/>
            <person name="An S.Y."/>
            <person name="Kasai H."/>
            <person name="Yokota A."/>
        </authorList>
    </citation>
    <scope>NUCLEOTIDE SEQUENCE</scope>
    <source>
        <strain evidence="10">DSM 12766</strain>
    </source>
</reference>
<keyword evidence="8 9" id="KW-0472">Membrane</keyword>
<proteinExistence type="inferred from homology"/>
<organism evidence="11 12">
    <name type="scientific">Alicyclobacillus hesperidum</name>
    <dbReference type="NCBI Taxonomy" id="89784"/>
    <lineage>
        <taxon>Bacteria</taxon>
        <taxon>Bacillati</taxon>
        <taxon>Bacillota</taxon>
        <taxon>Bacilli</taxon>
        <taxon>Bacillales</taxon>
        <taxon>Alicyclobacillaceae</taxon>
        <taxon>Alicyclobacillus</taxon>
    </lineage>
</organism>
<keyword evidence="12" id="KW-1185">Reference proteome</keyword>
<comment type="similarity">
    <text evidence="3 9">Belongs to the cytochrome c oxidase bacterial subunit 4 family.</text>
</comment>
<dbReference type="RefSeq" id="WP_006445383.1">
    <property type="nucleotide sequence ID" value="NZ_BSRA01000015.1"/>
</dbReference>
<dbReference type="Proteomes" id="UP000182589">
    <property type="component" value="Unassembled WGS sequence"/>
</dbReference>
<dbReference type="AlphaFoldDB" id="A0A1H2VCA3"/>
<dbReference type="PANTHER" id="PTHR36835:SF1">
    <property type="entry name" value="CYTOCHROME BO(3) UBIQUINOL OXIDASE SUBUNIT 4"/>
    <property type="match status" value="1"/>
</dbReference>
<feature type="transmembrane region" description="Helical" evidence="9">
    <location>
        <begin position="80"/>
        <end position="101"/>
    </location>
</feature>
<dbReference type="EMBL" id="BSRA01000015">
    <property type="protein sequence ID" value="GLV14655.1"/>
    <property type="molecule type" value="Genomic_DNA"/>
</dbReference>
<keyword evidence="4 9" id="KW-1003">Cell membrane</keyword>
<reference evidence="11" key="2">
    <citation type="submission" date="2016-10" db="EMBL/GenBank/DDBJ databases">
        <authorList>
            <person name="de Groot N.N."/>
        </authorList>
    </citation>
    <scope>NUCLEOTIDE SEQUENCE [LARGE SCALE GENOMIC DNA]</scope>
    <source>
        <strain evidence="11">DSM 12489</strain>
    </source>
</reference>
<evidence type="ECO:0000256" key="6">
    <source>
        <dbReference type="ARBA" id="ARBA00022989"/>
    </source>
</evidence>
<feature type="transmembrane region" description="Helical" evidence="9">
    <location>
        <begin position="20"/>
        <end position="37"/>
    </location>
</feature>
<dbReference type="GO" id="GO:0009486">
    <property type="term" value="F:cytochrome bo3 ubiquinol oxidase activity"/>
    <property type="evidence" value="ECO:0007669"/>
    <property type="project" value="TreeGrafter"/>
</dbReference>
<protein>
    <recommendedName>
        <fullName evidence="9">Quinol oxidase subunit 4</fullName>
        <ecNumber evidence="9">1.10.3.-</ecNumber>
    </recommendedName>
</protein>
<evidence type="ECO:0000313" key="12">
    <source>
        <dbReference type="Proteomes" id="UP000182589"/>
    </source>
</evidence>
<accession>A0A1H2VCA3</accession>
<keyword evidence="5 9" id="KW-0812">Transmembrane</keyword>
<evidence type="ECO:0000256" key="4">
    <source>
        <dbReference type="ARBA" id="ARBA00022475"/>
    </source>
</evidence>
<dbReference type="EMBL" id="FNOJ01000010">
    <property type="protein sequence ID" value="SDW65965.1"/>
    <property type="molecule type" value="Genomic_DNA"/>
</dbReference>
<dbReference type="NCBIfam" id="TIGR02901">
    <property type="entry name" value="QoxD"/>
    <property type="match status" value="1"/>
</dbReference>
<evidence type="ECO:0000313" key="10">
    <source>
        <dbReference type="EMBL" id="GLV14655.1"/>
    </source>
</evidence>
<comment type="catalytic activity">
    <reaction evidence="1 9">
        <text>2 a quinol + O2 = 2 a quinone + 2 H2O</text>
        <dbReference type="Rhea" id="RHEA:55376"/>
        <dbReference type="ChEBI" id="CHEBI:15377"/>
        <dbReference type="ChEBI" id="CHEBI:15379"/>
        <dbReference type="ChEBI" id="CHEBI:24646"/>
        <dbReference type="ChEBI" id="CHEBI:132124"/>
    </reaction>
</comment>